<evidence type="ECO:0000313" key="1">
    <source>
        <dbReference type="EMBL" id="CAF5179221.1"/>
    </source>
</evidence>
<gene>
    <name evidence="1" type="ORF">GIL414_LOCUS68737</name>
</gene>
<comment type="caution">
    <text evidence="1">The sequence shown here is derived from an EMBL/GenBank/DDBJ whole genome shotgun (WGS) entry which is preliminary data.</text>
</comment>
<feature type="non-terminal residue" evidence="1">
    <location>
        <position position="1"/>
    </location>
</feature>
<dbReference type="EMBL" id="CAJOBJ010328676">
    <property type="protein sequence ID" value="CAF5179221.1"/>
    <property type="molecule type" value="Genomic_DNA"/>
</dbReference>
<name>A0A8S3HAY2_9BILA</name>
<sequence>MSAYEDHCSHKTSTCVPIDHLQCVYESWLGLLNLITATTILGLFVPSSSSNQFLNHLLNFFWSFFGDNDDDYCYHVNDCECKEICISSNYQQPGEDNFRKYQRQTSAPIDTCVFISYESNSFSDDEELSQ</sequence>
<dbReference type="AlphaFoldDB" id="A0A8S3HAY2"/>
<reference evidence="1" key="1">
    <citation type="submission" date="2021-02" db="EMBL/GenBank/DDBJ databases">
        <authorList>
            <person name="Nowell W R."/>
        </authorList>
    </citation>
    <scope>NUCLEOTIDE SEQUENCE</scope>
</reference>
<dbReference type="Proteomes" id="UP000681720">
    <property type="component" value="Unassembled WGS sequence"/>
</dbReference>
<proteinExistence type="predicted"/>
<accession>A0A8S3HAY2</accession>
<evidence type="ECO:0000313" key="2">
    <source>
        <dbReference type="Proteomes" id="UP000681720"/>
    </source>
</evidence>
<protein>
    <submittedName>
        <fullName evidence="1">Uncharacterized protein</fullName>
    </submittedName>
</protein>
<organism evidence="1 2">
    <name type="scientific">Rotaria magnacalcarata</name>
    <dbReference type="NCBI Taxonomy" id="392030"/>
    <lineage>
        <taxon>Eukaryota</taxon>
        <taxon>Metazoa</taxon>
        <taxon>Spiralia</taxon>
        <taxon>Gnathifera</taxon>
        <taxon>Rotifera</taxon>
        <taxon>Eurotatoria</taxon>
        <taxon>Bdelloidea</taxon>
        <taxon>Philodinida</taxon>
        <taxon>Philodinidae</taxon>
        <taxon>Rotaria</taxon>
    </lineage>
</organism>